<protein>
    <submittedName>
        <fullName evidence="1">Uncharacterized protein</fullName>
    </submittedName>
</protein>
<evidence type="ECO:0000313" key="1">
    <source>
        <dbReference type="EMBL" id="CUH47433.1"/>
    </source>
</evidence>
<name>A0A0P1ECM5_9RHOB</name>
<evidence type="ECO:0000313" key="2">
    <source>
        <dbReference type="Proteomes" id="UP000050783"/>
    </source>
</evidence>
<organism evidence="1 2">
    <name type="scientific">Ruegeria atlantica</name>
    <dbReference type="NCBI Taxonomy" id="81569"/>
    <lineage>
        <taxon>Bacteria</taxon>
        <taxon>Pseudomonadati</taxon>
        <taxon>Pseudomonadota</taxon>
        <taxon>Alphaproteobacteria</taxon>
        <taxon>Rhodobacterales</taxon>
        <taxon>Roseobacteraceae</taxon>
        <taxon>Ruegeria</taxon>
    </lineage>
</organism>
<reference evidence="1 2" key="1">
    <citation type="submission" date="2015-09" db="EMBL/GenBank/DDBJ databases">
        <authorList>
            <consortium name="Swine Surveillance"/>
        </authorList>
    </citation>
    <scope>NUCLEOTIDE SEQUENCE [LARGE SCALE GENOMIC DNA]</scope>
    <source>
        <strain evidence="1 2">CECT 4292</strain>
    </source>
</reference>
<proteinExistence type="predicted"/>
<dbReference type="AlphaFoldDB" id="A0A0P1ECM5"/>
<dbReference type="Proteomes" id="UP000050783">
    <property type="component" value="Unassembled WGS sequence"/>
</dbReference>
<accession>A0A0P1ECM5</accession>
<sequence>MGLRHSSIVRTTKLPIGTLWQRCAKGYVVERTKRELLQFSASVHPLVS</sequence>
<dbReference type="EMBL" id="CYPU01000024">
    <property type="protein sequence ID" value="CUH47433.1"/>
    <property type="molecule type" value="Genomic_DNA"/>
</dbReference>
<gene>
    <name evidence="1" type="ORF">RUA4292_01603</name>
</gene>